<dbReference type="InterPro" id="IPR015919">
    <property type="entry name" value="Cadherin-like_sf"/>
</dbReference>
<evidence type="ECO:0000313" key="4">
    <source>
        <dbReference type="Proteomes" id="UP000075885"/>
    </source>
</evidence>
<dbReference type="CDD" id="cd11304">
    <property type="entry name" value="Cadherin_repeat"/>
    <property type="match status" value="1"/>
</dbReference>
<dbReference type="AlphaFoldDB" id="A0A182PEP0"/>
<dbReference type="Proteomes" id="UP000075885">
    <property type="component" value="Unassembled WGS sequence"/>
</dbReference>
<organism evidence="3 4">
    <name type="scientific">Anopheles epiroticus</name>
    <dbReference type="NCBI Taxonomy" id="199890"/>
    <lineage>
        <taxon>Eukaryota</taxon>
        <taxon>Metazoa</taxon>
        <taxon>Ecdysozoa</taxon>
        <taxon>Arthropoda</taxon>
        <taxon>Hexapoda</taxon>
        <taxon>Insecta</taxon>
        <taxon>Pterygota</taxon>
        <taxon>Neoptera</taxon>
        <taxon>Endopterygota</taxon>
        <taxon>Diptera</taxon>
        <taxon>Nematocera</taxon>
        <taxon>Culicoidea</taxon>
        <taxon>Culicidae</taxon>
        <taxon>Anophelinae</taxon>
        <taxon>Anopheles</taxon>
    </lineage>
</organism>
<proteinExistence type="predicted"/>
<reference evidence="4" key="1">
    <citation type="submission" date="2013-03" db="EMBL/GenBank/DDBJ databases">
        <title>The Genome Sequence of Anopheles epiroticus epiroticus2.</title>
        <authorList>
            <consortium name="The Broad Institute Genomics Platform"/>
            <person name="Neafsey D.E."/>
            <person name="Howell P."/>
            <person name="Walker B."/>
            <person name="Young S.K."/>
            <person name="Zeng Q."/>
            <person name="Gargeya S."/>
            <person name="Fitzgerald M."/>
            <person name="Haas B."/>
            <person name="Abouelleil A."/>
            <person name="Allen A.W."/>
            <person name="Alvarado L."/>
            <person name="Arachchi H.M."/>
            <person name="Berlin A.M."/>
            <person name="Chapman S.B."/>
            <person name="Gainer-Dewar J."/>
            <person name="Goldberg J."/>
            <person name="Griggs A."/>
            <person name="Gujja S."/>
            <person name="Hansen M."/>
            <person name="Howarth C."/>
            <person name="Imamovic A."/>
            <person name="Ireland A."/>
            <person name="Larimer J."/>
            <person name="McCowan C."/>
            <person name="Murphy C."/>
            <person name="Pearson M."/>
            <person name="Poon T.W."/>
            <person name="Priest M."/>
            <person name="Roberts A."/>
            <person name="Saif S."/>
            <person name="Shea T."/>
            <person name="Sisk P."/>
            <person name="Sykes S."/>
            <person name="Wortman J."/>
            <person name="Nusbaum C."/>
            <person name="Birren B."/>
        </authorList>
    </citation>
    <scope>NUCLEOTIDE SEQUENCE [LARGE SCALE GENOMIC DNA]</scope>
    <source>
        <strain evidence="4">Epiroticus2</strain>
    </source>
</reference>
<dbReference type="STRING" id="199890.A0A182PEP0"/>
<reference evidence="3" key="2">
    <citation type="submission" date="2020-05" db="UniProtKB">
        <authorList>
            <consortium name="EnsemblMetazoa"/>
        </authorList>
    </citation>
    <scope>IDENTIFICATION</scope>
    <source>
        <strain evidence="3">Epiroticus2</strain>
    </source>
</reference>
<evidence type="ECO:0000259" key="2">
    <source>
        <dbReference type="PROSITE" id="PS50268"/>
    </source>
</evidence>
<dbReference type="GO" id="GO:0016020">
    <property type="term" value="C:membrane"/>
    <property type="evidence" value="ECO:0007669"/>
    <property type="project" value="InterPro"/>
</dbReference>
<dbReference type="GO" id="GO:0005509">
    <property type="term" value="F:calcium ion binding"/>
    <property type="evidence" value="ECO:0007669"/>
    <property type="project" value="UniProtKB-UniRule"/>
</dbReference>
<sequence>MVSSGRRRMTSAGVGLCIQLRHCLAAFAWIAIVLQHPGADAQELNTPPVIVVDRHWRIPENTTVGTMITRVNAEDNEDDKLEFGLDALVAGQEQPFIIDPHTGFVYLNDSVEGRAGQNFFVYVTVSDGSVTSKNEVYVNILSKNATGFALDPMRSSFFPTSFM</sequence>
<keyword evidence="4" id="KW-1185">Reference proteome</keyword>
<evidence type="ECO:0000256" key="1">
    <source>
        <dbReference type="PROSITE-ProRule" id="PRU00043"/>
    </source>
</evidence>
<evidence type="ECO:0000313" key="3">
    <source>
        <dbReference type="EnsemblMetazoa" id="AEPI005395-PA"/>
    </source>
</evidence>
<dbReference type="Gene3D" id="2.60.40.60">
    <property type="entry name" value="Cadherins"/>
    <property type="match status" value="1"/>
</dbReference>
<name>A0A182PEP0_9DIPT</name>
<dbReference type="VEuPathDB" id="VectorBase:AEPI005395"/>
<feature type="domain" description="Cadherin" evidence="2">
    <location>
        <begin position="58"/>
        <end position="154"/>
    </location>
</feature>
<keyword evidence="1" id="KW-0106">Calcium</keyword>
<dbReference type="GO" id="GO:0007156">
    <property type="term" value="P:homophilic cell adhesion via plasma membrane adhesion molecules"/>
    <property type="evidence" value="ECO:0007669"/>
    <property type="project" value="InterPro"/>
</dbReference>
<dbReference type="PROSITE" id="PS50268">
    <property type="entry name" value="CADHERIN_2"/>
    <property type="match status" value="1"/>
</dbReference>
<dbReference type="SUPFAM" id="SSF49313">
    <property type="entry name" value="Cadherin-like"/>
    <property type="match status" value="1"/>
</dbReference>
<dbReference type="FunFam" id="2.60.40.60:FF:000313">
    <property type="entry name" value="Tyrosine kinase receptor Cad96Ca"/>
    <property type="match status" value="1"/>
</dbReference>
<dbReference type="EnsemblMetazoa" id="AEPI005395-RA">
    <property type="protein sequence ID" value="AEPI005395-PA"/>
    <property type="gene ID" value="AEPI005395"/>
</dbReference>
<dbReference type="InterPro" id="IPR002126">
    <property type="entry name" value="Cadherin-like_dom"/>
</dbReference>
<protein>
    <recommendedName>
        <fullName evidence="2">Cadherin domain-containing protein</fullName>
    </recommendedName>
</protein>
<accession>A0A182PEP0</accession>